<dbReference type="InterPro" id="IPR023772">
    <property type="entry name" value="DNA-bd_HTH_TetR-type_CS"/>
</dbReference>
<dbReference type="PROSITE" id="PS01081">
    <property type="entry name" value="HTH_TETR_1"/>
    <property type="match status" value="1"/>
</dbReference>
<keyword evidence="5" id="KW-1185">Reference proteome</keyword>
<dbReference type="Proteomes" id="UP000677244">
    <property type="component" value="Unassembled WGS sequence"/>
</dbReference>
<feature type="DNA-binding region" description="H-T-H motif" evidence="2">
    <location>
        <begin position="40"/>
        <end position="59"/>
    </location>
</feature>
<accession>A0ABS3YVT2</accession>
<dbReference type="SUPFAM" id="SSF46689">
    <property type="entry name" value="Homeodomain-like"/>
    <property type="match status" value="1"/>
</dbReference>
<dbReference type="InterPro" id="IPR001647">
    <property type="entry name" value="HTH_TetR"/>
</dbReference>
<dbReference type="Pfam" id="PF00440">
    <property type="entry name" value="TetR_N"/>
    <property type="match status" value="1"/>
</dbReference>
<evidence type="ECO:0000313" key="5">
    <source>
        <dbReference type="Proteomes" id="UP000677244"/>
    </source>
</evidence>
<organism evidence="4 5">
    <name type="scientific">Niastella soli</name>
    <dbReference type="NCBI Taxonomy" id="2821487"/>
    <lineage>
        <taxon>Bacteria</taxon>
        <taxon>Pseudomonadati</taxon>
        <taxon>Bacteroidota</taxon>
        <taxon>Chitinophagia</taxon>
        <taxon>Chitinophagales</taxon>
        <taxon>Chitinophagaceae</taxon>
        <taxon>Niastella</taxon>
    </lineage>
</organism>
<name>A0ABS3YVT2_9BACT</name>
<dbReference type="PANTHER" id="PTHR43479:SF11">
    <property type="entry name" value="ACREF_ENVCD OPERON REPRESSOR-RELATED"/>
    <property type="match status" value="1"/>
</dbReference>
<dbReference type="EMBL" id="JAGHKO010000004">
    <property type="protein sequence ID" value="MBO9201978.1"/>
    <property type="molecule type" value="Genomic_DNA"/>
</dbReference>
<evidence type="ECO:0000259" key="3">
    <source>
        <dbReference type="PROSITE" id="PS50977"/>
    </source>
</evidence>
<proteinExistence type="predicted"/>
<gene>
    <name evidence="4" type="ORF">J7I42_16965</name>
</gene>
<dbReference type="PANTHER" id="PTHR43479">
    <property type="entry name" value="ACREF/ENVCD OPERON REPRESSOR-RELATED"/>
    <property type="match status" value="1"/>
</dbReference>
<dbReference type="PROSITE" id="PS50977">
    <property type="entry name" value="HTH_TETR_2"/>
    <property type="match status" value="1"/>
</dbReference>
<dbReference type="Gene3D" id="1.10.357.10">
    <property type="entry name" value="Tetracycline Repressor, domain 2"/>
    <property type="match status" value="1"/>
</dbReference>
<dbReference type="PRINTS" id="PR00455">
    <property type="entry name" value="HTHTETR"/>
</dbReference>
<protein>
    <submittedName>
        <fullName evidence="4">TetR/AcrR family transcriptional regulator</fullName>
    </submittedName>
</protein>
<dbReference type="InterPro" id="IPR041490">
    <property type="entry name" value="KstR2_TetR_C"/>
</dbReference>
<dbReference type="InterPro" id="IPR050624">
    <property type="entry name" value="HTH-type_Tx_Regulator"/>
</dbReference>
<feature type="domain" description="HTH tetR-type" evidence="3">
    <location>
        <begin position="17"/>
        <end position="77"/>
    </location>
</feature>
<keyword evidence="1 2" id="KW-0238">DNA-binding</keyword>
<sequence length="223" mass="26070">MRKIGLSKYFMSLMGILYKKEHILRIAEQLFAEKGFDGTSVRDIAQLANVNIAMVSYYFGSKEKLIEVLIAERAQHTFDKIEALNKDQTFSPWEKIDRLVSFLVEKTLNKYYFDCIISQQYNYSASPVINELILKIRSRHLEQITKLVKDGQRKKYFKKVDIELTMATILGTVNYVANSKDAYCSRWKINGADNLSYHKKIAPRLKKHLKHMLRAHLDIKNEE</sequence>
<evidence type="ECO:0000256" key="2">
    <source>
        <dbReference type="PROSITE-ProRule" id="PRU00335"/>
    </source>
</evidence>
<dbReference type="Pfam" id="PF17932">
    <property type="entry name" value="TetR_C_24"/>
    <property type="match status" value="1"/>
</dbReference>
<comment type="caution">
    <text evidence="4">The sequence shown here is derived from an EMBL/GenBank/DDBJ whole genome shotgun (WGS) entry which is preliminary data.</text>
</comment>
<reference evidence="4 5" key="1">
    <citation type="submission" date="2021-03" db="EMBL/GenBank/DDBJ databases">
        <title>Assistant Professor.</title>
        <authorList>
            <person name="Huq M.A."/>
        </authorList>
    </citation>
    <scope>NUCLEOTIDE SEQUENCE [LARGE SCALE GENOMIC DNA]</scope>
    <source>
        <strain evidence="4 5">MAH-29</strain>
    </source>
</reference>
<dbReference type="InterPro" id="IPR036271">
    <property type="entry name" value="Tet_transcr_reg_TetR-rel_C_sf"/>
</dbReference>
<evidence type="ECO:0000313" key="4">
    <source>
        <dbReference type="EMBL" id="MBO9201978.1"/>
    </source>
</evidence>
<evidence type="ECO:0000256" key="1">
    <source>
        <dbReference type="ARBA" id="ARBA00023125"/>
    </source>
</evidence>
<dbReference type="SUPFAM" id="SSF48498">
    <property type="entry name" value="Tetracyclin repressor-like, C-terminal domain"/>
    <property type="match status" value="1"/>
</dbReference>
<dbReference type="InterPro" id="IPR009057">
    <property type="entry name" value="Homeodomain-like_sf"/>
</dbReference>